<evidence type="ECO:0000256" key="1">
    <source>
        <dbReference type="PROSITE-ProRule" id="PRU00464"/>
    </source>
</evidence>
<dbReference type="InterPro" id="IPR036265">
    <property type="entry name" value="HIT-like_sf"/>
</dbReference>
<dbReference type="GO" id="GO:0003824">
    <property type="term" value="F:catalytic activity"/>
    <property type="evidence" value="ECO:0007669"/>
    <property type="project" value="InterPro"/>
</dbReference>
<dbReference type="EMBL" id="JAAQPH010000023">
    <property type="protein sequence ID" value="NIA71496.1"/>
    <property type="molecule type" value="Genomic_DNA"/>
</dbReference>
<dbReference type="PROSITE" id="PS51084">
    <property type="entry name" value="HIT_2"/>
    <property type="match status" value="1"/>
</dbReference>
<comment type="caution">
    <text evidence="1">Lacks conserved residue(s) required for the propagation of feature annotation.</text>
</comment>
<accession>A0A967F230</accession>
<evidence type="ECO:0000259" key="2">
    <source>
        <dbReference type="PROSITE" id="PS51084"/>
    </source>
</evidence>
<dbReference type="Gene3D" id="3.30.428.10">
    <property type="entry name" value="HIT-like"/>
    <property type="match status" value="1"/>
</dbReference>
<proteinExistence type="predicted"/>
<reference evidence="3" key="1">
    <citation type="submission" date="2020-03" db="EMBL/GenBank/DDBJ databases">
        <title>Genome of Pelagibius litoralis DSM 21314T.</title>
        <authorList>
            <person name="Wang G."/>
        </authorList>
    </citation>
    <scope>NUCLEOTIDE SEQUENCE</scope>
    <source>
        <strain evidence="3">DSM 21314</strain>
    </source>
</reference>
<sequence length="150" mass="16381">MSSPPNATMTKFGFPETLVRDHRHWVVLLRPHQATLGALVLVCKDHARAFGDISAAAFGELQQVIQDIEAGLSAFRPYQKMNYLMLMMVDPDVHFHVLPRYDSDQLFDGTVYQDEGWPGAPLLSSGTTPDAATLADLAAAVKAAWPDASA</sequence>
<dbReference type="InterPro" id="IPR011146">
    <property type="entry name" value="HIT-like"/>
</dbReference>
<feature type="domain" description="HIT" evidence="2">
    <location>
        <begin position="5"/>
        <end position="107"/>
    </location>
</feature>
<gene>
    <name evidence="3" type="ORF">HBA54_23170</name>
</gene>
<dbReference type="AlphaFoldDB" id="A0A967F230"/>
<evidence type="ECO:0000313" key="4">
    <source>
        <dbReference type="Proteomes" id="UP000761264"/>
    </source>
</evidence>
<organism evidence="3 4">
    <name type="scientific">Pelagibius litoralis</name>
    <dbReference type="NCBI Taxonomy" id="374515"/>
    <lineage>
        <taxon>Bacteria</taxon>
        <taxon>Pseudomonadati</taxon>
        <taxon>Pseudomonadota</taxon>
        <taxon>Alphaproteobacteria</taxon>
        <taxon>Rhodospirillales</taxon>
        <taxon>Rhodovibrionaceae</taxon>
        <taxon>Pelagibius</taxon>
    </lineage>
</organism>
<dbReference type="SUPFAM" id="SSF54197">
    <property type="entry name" value="HIT-like"/>
    <property type="match status" value="1"/>
</dbReference>
<evidence type="ECO:0000313" key="3">
    <source>
        <dbReference type="EMBL" id="NIA71496.1"/>
    </source>
</evidence>
<keyword evidence="4" id="KW-1185">Reference proteome</keyword>
<dbReference type="Proteomes" id="UP000761264">
    <property type="component" value="Unassembled WGS sequence"/>
</dbReference>
<name>A0A967F230_9PROT</name>
<protein>
    <submittedName>
        <fullName evidence="3">HIT family protein</fullName>
    </submittedName>
</protein>
<comment type="caution">
    <text evidence="3">The sequence shown here is derived from an EMBL/GenBank/DDBJ whole genome shotgun (WGS) entry which is preliminary data.</text>
</comment>